<name>A0AAN6NUY4_9PEZI</name>
<gene>
    <name evidence="1" type="ORF">QBC32DRAFT_139597</name>
</gene>
<reference evidence="1" key="2">
    <citation type="submission" date="2023-06" db="EMBL/GenBank/DDBJ databases">
        <authorList>
            <consortium name="Lawrence Berkeley National Laboratory"/>
            <person name="Mondo S.J."/>
            <person name="Hensen N."/>
            <person name="Bonometti L."/>
            <person name="Westerberg I."/>
            <person name="Brannstrom I.O."/>
            <person name="Guillou S."/>
            <person name="Cros-Aarteil S."/>
            <person name="Calhoun S."/>
            <person name="Haridas S."/>
            <person name="Kuo A."/>
            <person name="Pangilinan J."/>
            <person name="Riley R."/>
            <person name="Labutti K."/>
            <person name="Andreopoulos B."/>
            <person name="Lipzen A."/>
            <person name="Chen C."/>
            <person name="Yanf M."/>
            <person name="Daum C."/>
            <person name="Ng V."/>
            <person name="Clum A."/>
            <person name="Steindorff A."/>
            <person name="Ohm R."/>
            <person name="Martin F."/>
            <person name="Silar P."/>
            <person name="Natvig D."/>
            <person name="Lalanne C."/>
            <person name="Gautier V."/>
            <person name="Ament-Velasquez S.L."/>
            <person name="Kruys A."/>
            <person name="Hutchinson M.I."/>
            <person name="Powell A.J."/>
            <person name="Barry K."/>
            <person name="Miller A.N."/>
            <person name="Grigoriev I.V."/>
            <person name="Debuchy R."/>
            <person name="Gladieux P."/>
            <person name="Thoren M.H."/>
            <person name="Johannesson H."/>
        </authorList>
    </citation>
    <scope>NUCLEOTIDE SEQUENCE</scope>
    <source>
        <strain evidence="1">CBS 626.80</strain>
    </source>
</reference>
<dbReference type="EMBL" id="MU859121">
    <property type="protein sequence ID" value="KAK3952554.1"/>
    <property type="molecule type" value="Genomic_DNA"/>
</dbReference>
<organism evidence="1 2">
    <name type="scientific">Pseudoneurospora amorphoporcata</name>
    <dbReference type="NCBI Taxonomy" id="241081"/>
    <lineage>
        <taxon>Eukaryota</taxon>
        <taxon>Fungi</taxon>
        <taxon>Dikarya</taxon>
        <taxon>Ascomycota</taxon>
        <taxon>Pezizomycotina</taxon>
        <taxon>Sordariomycetes</taxon>
        <taxon>Sordariomycetidae</taxon>
        <taxon>Sordariales</taxon>
        <taxon>Sordariaceae</taxon>
        <taxon>Pseudoneurospora</taxon>
    </lineage>
</organism>
<proteinExistence type="predicted"/>
<dbReference type="Proteomes" id="UP001303222">
    <property type="component" value="Unassembled WGS sequence"/>
</dbReference>
<dbReference type="AlphaFoldDB" id="A0AAN6NUY4"/>
<protein>
    <submittedName>
        <fullName evidence="1">Uncharacterized protein</fullName>
    </submittedName>
</protein>
<accession>A0AAN6NUY4</accession>
<sequence>MRREVDYDDDSANKTLDLPRQGFAFSYHTLSGQSNVPLLLTMKRRKAGFNNSSTTWERGLRILLTNNQALGHPTARQHFAPPPVPRFKTALGSRCSTDQRRAFHFVRQFRFVSFSPFEWPISGLRHIRVSGSRLQGAFHLRSTWKSNLRNRASAGRLLLCRHWTQTHHCIQLQPEPPSPVASKPQPLSRCRRLIHPIEAQPRLLYLLSSAPLPKYLLLRHLFQLVSVHLSLFQRSVCQASQVSVC</sequence>
<evidence type="ECO:0000313" key="1">
    <source>
        <dbReference type="EMBL" id="KAK3952554.1"/>
    </source>
</evidence>
<keyword evidence="2" id="KW-1185">Reference proteome</keyword>
<comment type="caution">
    <text evidence="1">The sequence shown here is derived from an EMBL/GenBank/DDBJ whole genome shotgun (WGS) entry which is preliminary data.</text>
</comment>
<reference evidence="1" key="1">
    <citation type="journal article" date="2023" name="Mol. Phylogenet. Evol.">
        <title>Genome-scale phylogeny and comparative genomics of the fungal order Sordariales.</title>
        <authorList>
            <person name="Hensen N."/>
            <person name="Bonometti L."/>
            <person name="Westerberg I."/>
            <person name="Brannstrom I.O."/>
            <person name="Guillou S."/>
            <person name="Cros-Aarteil S."/>
            <person name="Calhoun S."/>
            <person name="Haridas S."/>
            <person name="Kuo A."/>
            <person name="Mondo S."/>
            <person name="Pangilinan J."/>
            <person name="Riley R."/>
            <person name="LaButti K."/>
            <person name="Andreopoulos B."/>
            <person name="Lipzen A."/>
            <person name="Chen C."/>
            <person name="Yan M."/>
            <person name="Daum C."/>
            <person name="Ng V."/>
            <person name="Clum A."/>
            <person name="Steindorff A."/>
            <person name="Ohm R.A."/>
            <person name="Martin F."/>
            <person name="Silar P."/>
            <person name="Natvig D.O."/>
            <person name="Lalanne C."/>
            <person name="Gautier V."/>
            <person name="Ament-Velasquez S.L."/>
            <person name="Kruys A."/>
            <person name="Hutchinson M.I."/>
            <person name="Powell A.J."/>
            <person name="Barry K."/>
            <person name="Miller A.N."/>
            <person name="Grigoriev I.V."/>
            <person name="Debuchy R."/>
            <person name="Gladieux P."/>
            <person name="Hiltunen Thoren M."/>
            <person name="Johannesson H."/>
        </authorList>
    </citation>
    <scope>NUCLEOTIDE SEQUENCE</scope>
    <source>
        <strain evidence="1">CBS 626.80</strain>
    </source>
</reference>
<evidence type="ECO:0000313" key="2">
    <source>
        <dbReference type="Proteomes" id="UP001303222"/>
    </source>
</evidence>